<sequence>MPYFRHGRTALNFSKPPFTHEEQIALLEERGMVIDCSDSLFHLNHINYYRFSGYALHFEVFEDRVRTHRFKKGTKFSDVINLYEFDNRLRGLMQKYLTPVEISIRTHICYYLVHKYNTSHPYLDATLFSRRFFHDALIENIRIEFQRSKEIFVKAYKEKYSAPPLPPLWMVVEFICFGQCSKLYSGLAQTKDKKEIANALDCSFKDLESWLCGLAVLRNLCAHHSRIWNRNFTINFRLPRQFKDVEINRSRFIVPYLVLRKLLGPLRLMEQFEEEFNQLLLDYPSVPITKMGFNDLIAEQLGVERRNMTPANGSNKQSRDTKGVE</sequence>
<name>A0A2N1PNU5_9BACT</name>
<organism evidence="1 2">
    <name type="scientific">Candidatus Wallbacteria bacterium HGW-Wallbacteria-1</name>
    <dbReference type="NCBI Taxonomy" id="2013854"/>
    <lineage>
        <taxon>Bacteria</taxon>
        <taxon>Candidatus Walliibacteriota</taxon>
    </lineage>
</organism>
<dbReference type="InterPro" id="IPR011664">
    <property type="entry name" value="Abi_system_AbiD/AbiF-like"/>
</dbReference>
<evidence type="ECO:0000313" key="2">
    <source>
        <dbReference type="Proteomes" id="UP000233256"/>
    </source>
</evidence>
<comment type="caution">
    <text evidence="1">The sequence shown here is derived from an EMBL/GenBank/DDBJ whole genome shotgun (WGS) entry which is preliminary data.</text>
</comment>
<dbReference type="Proteomes" id="UP000233256">
    <property type="component" value="Unassembled WGS sequence"/>
</dbReference>
<proteinExistence type="predicted"/>
<dbReference type="AlphaFoldDB" id="A0A2N1PNU5"/>
<evidence type="ECO:0000313" key="1">
    <source>
        <dbReference type="EMBL" id="PKK90023.1"/>
    </source>
</evidence>
<dbReference type="Pfam" id="PF07751">
    <property type="entry name" value="Abi_2"/>
    <property type="match status" value="1"/>
</dbReference>
<protein>
    <recommendedName>
        <fullName evidence="3">Abortive phage resistance protein</fullName>
    </recommendedName>
</protein>
<gene>
    <name evidence="1" type="ORF">CVV64_11930</name>
</gene>
<evidence type="ECO:0008006" key="3">
    <source>
        <dbReference type="Google" id="ProtNLM"/>
    </source>
</evidence>
<dbReference type="EMBL" id="PGXC01000009">
    <property type="protein sequence ID" value="PKK90023.1"/>
    <property type="molecule type" value="Genomic_DNA"/>
</dbReference>
<reference evidence="1 2" key="1">
    <citation type="journal article" date="2017" name="ISME J.">
        <title>Potential for microbial H2 and metal transformations associated with novel bacteria and archaea in deep terrestrial subsurface sediments.</title>
        <authorList>
            <person name="Hernsdorf A.W."/>
            <person name="Amano Y."/>
            <person name="Miyakawa K."/>
            <person name="Ise K."/>
            <person name="Suzuki Y."/>
            <person name="Anantharaman K."/>
            <person name="Probst A."/>
            <person name="Burstein D."/>
            <person name="Thomas B.C."/>
            <person name="Banfield J.F."/>
        </authorList>
    </citation>
    <scope>NUCLEOTIDE SEQUENCE [LARGE SCALE GENOMIC DNA]</scope>
    <source>
        <strain evidence="1">HGW-Wallbacteria-1</strain>
    </source>
</reference>
<accession>A0A2N1PNU5</accession>